<dbReference type="InterPro" id="IPR046342">
    <property type="entry name" value="CBS_dom_sf"/>
</dbReference>
<evidence type="ECO:0000256" key="8">
    <source>
        <dbReference type="ARBA" id="ARBA00023136"/>
    </source>
</evidence>
<feature type="domain" description="CNNM transmembrane" evidence="12">
    <location>
        <begin position="1"/>
        <end position="201"/>
    </location>
</feature>
<keyword evidence="4 10" id="KW-0812">Transmembrane</keyword>
<evidence type="ECO:0000313" key="14">
    <source>
        <dbReference type="Proteomes" id="UP000886842"/>
    </source>
</evidence>
<evidence type="ECO:0000256" key="9">
    <source>
        <dbReference type="PROSITE-ProRule" id="PRU00703"/>
    </source>
</evidence>
<dbReference type="Gene3D" id="3.10.580.10">
    <property type="entry name" value="CBS-domain"/>
    <property type="match status" value="1"/>
</dbReference>
<reference evidence="13" key="1">
    <citation type="submission" date="2020-10" db="EMBL/GenBank/DDBJ databases">
        <authorList>
            <person name="Gilroy R."/>
        </authorList>
    </citation>
    <scope>NUCLEOTIDE SEQUENCE</scope>
    <source>
        <strain evidence="13">ChiGjej1B1-24693</strain>
    </source>
</reference>
<evidence type="ECO:0000256" key="7">
    <source>
        <dbReference type="ARBA" id="ARBA00023122"/>
    </source>
</evidence>
<evidence type="ECO:0000256" key="2">
    <source>
        <dbReference type="ARBA" id="ARBA00006337"/>
    </source>
</evidence>
<dbReference type="Proteomes" id="UP000886842">
    <property type="component" value="Unassembled WGS sequence"/>
</dbReference>
<dbReference type="InterPro" id="IPR000644">
    <property type="entry name" value="CBS_dom"/>
</dbReference>
<comment type="caution">
    <text evidence="13">The sequence shown here is derived from an EMBL/GenBank/DDBJ whole genome shotgun (WGS) entry which is preliminary data.</text>
</comment>
<dbReference type="Pfam" id="PF00571">
    <property type="entry name" value="CBS"/>
    <property type="match status" value="1"/>
</dbReference>
<evidence type="ECO:0000256" key="1">
    <source>
        <dbReference type="ARBA" id="ARBA00004651"/>
    </source>
</evidence>
<dbReference type="InterPro" id="IPR005170">
    <property type="entry name" value="Transptr-assoc_dom"/>
</dbReference>
<feature type="non-terminal residue" evidence="13">
    <location>
        <position position="415"/>
    </location>
</feature>
<dbReference type="PANTHER" id="PTHR43099">
    <property type="entry name" value="UPF0053 PROTEIN YRKA"/>
    <property type="match status" value="1"/>
</dbReference>
<keyword evidence="5" id="KW-0677">Repeat</keyword>
<dbReference type="SUPFAM" id="SSF56176">
    <property type="entry name" value="FAD-binding/transporter-associated domain-like"/>
    <property type="match status" value="1"/>
</dbReference>
<evidence type="ECO:0000259" key="12">
    <source>
        <dbReference type="PROSITE" id="PS51846"/>
    </source>
</evidence>
<dbReference type="PROSITE" id="PS51846">
    <property type="entry name" value="CNNM"/>
    <property type="match status" value="1"/>
</dbReference>
<reference evidence="13" key="2">
    <citation type="journal article" date="2021" name="PeerJ">
        <title>Extensive microbial diversity within the chicken gut microbiome revealed by metagenomics and culture.</title>
        <authorList>
            <person name="Gilroy R."/>
            <person name="Ravi A."/>
            <person name="Getino M."/>
            <person name="Pursley I."/>
            <person name="Horton D.L."/>
            <person name="Alikhan N.F."/>
            <person name="Baker D."/>
            <person name="Gharbi K."/>
            <person name="Hall N."/>
            <person name="Watson M."/>
            <person name="Adriaenssens E.M."/>
            <person name="Foster-Nyarko E."/>
            <person name="Jarju S."/>
            <person name="Secka A."/>
            <person name="Antonio M."/>
            <person name="Oren A."/>
            <person name="Chaudhuri R.R."/>
            <person name="La Ragione R."/>
            <person name="Hildebrand F."/>
            <person name="Pallen M.J."/>
        </authorList>
    </citation>
    <scope>NUCLEOTIDE SEQUENCE</scope>
    <source>
        <strain evidence="13">ChiGjej1B1-24693</strain>
    </source>
</reference>
<dbReference type="GO" id="GO:0005886">
    <property type="term" value="C:plasma membrane"/>
    <property type="evidence" value="ECO:0007669"/>
    <property type="project" value="UniProtKB-SubCell"/>
</dbReference>
<evidence type="ECO:0000256" key="4">
    <source>
        <dbReference type="ARBA" id="ARBA00022692"/>
    </source>
</evidence>
<keyword evidence="6 10" id="KW-1133">Transmembrane helix</keyword>
<dbReference type="Pfam" id="PF01595">
    <property type="entry name" value="CNNM"/>
    <property type="match status" value="1"/>
</dbReference>
<dbReference type="CDD" id="cd04590">
    <property type="entry name" value="CBS_pair_CorC_HlyC_assoc"/>
    <property type="match status" value="1"/>
</dbReference>
<keyword evidence="7 9" id="KW-0129">CBS domain</keyword>
<evidence type="ECO:0000256" key="5">
    <source>
        <dbReference type="ARBA" id="ARBA00022737"/>
    </source>
</evidence>
<feature type="domain" description="CBS" evidence="11">
    <location>
        <begin position="220"/>
        <end position="279"/>
    </location>
</feature>
<keyword evidence="8 10" id="KW-0472">Membrane</keyword>
<proteinExistence type="inferred from homology"/>
<dbReference type="GO" id="GO:0050660">
    <property type="term" value="F:flavin adenine dinucleotide binding"/>
    <property type="evidence" value="ECO:0007669"/>
    <property type="project" value="InterPro"/>
</dbReference>
<evidence type="ECO:0000313" key="13">
    <source>
        <dbReference type="EMBL" id="HIT75122.1"/>
    </source>
</evidence>
<dbReference type="EMBL" id="DVLP01000182">
    <property type="protein sequence ID" value="HIT75122.1"/>
    <property type="molecule type" value="Genomic_DNA"/>
</dbReference>
<evidence type="ECO:0000259" key="11">
    <source>
        <dbReference type="PROSITE" id="PS51371"/>
    </source>
</evidence>
<comment type="subcellular location">
    <subcellularLocation>
        <location evidence="1">Cell membrane</location>
        <topology evidence="1">Multi-pass membrane protein</topology>
    </subcellularLocation>
</comment>
<dbReference type="InterPro" id="IPR044751">
    <property type="entry name" value="Ion_transp-like_CBS"/>
</dbReference>
<organism evidence="13 14">
    <name type="scientific">Candidatus Avipropionibacterium avicola</name>
    <dbReference type="NCBI Taxonomy" id="2840701"/>
    <lineage>
        <taxon>Bacteria</taxon>
        <taxon>Bacillati</taxon>
        <taxon>Actinomycetota</taxon>
        <taxon>Actinomycetes</taxon>
        <taxon>Propionibacteriales</taxon>
        <taxon>Propionibacteriaceae</taxon>
        <taxon>Propionibacteriaceae incertae sedis</taxon>
        <taxon>Candidatus Avipropionibacterium</taxon>
    </lineage>
</organism>
<evidence type="ECO:0000256" key="3">
    <source>
        <dbReference type="ARBA" id="ARBA00022475"/>
    </source>
</evidence>
<dbReference type="PANTHER" id="PTHR43099:SF6">
    <property type="entry name" value="UPF0053 PROTEIN RV1842C"/>
    <property type="match status" value="1"/>
</dbReference>
<evidence type="ECO:0000256" key="10">
    <source>
        <dbReference type="PROSITE-ProRule" id="PRU01193"/>
    </source>
</evidence>
<accession>A0A9D1KMU9</accession>
<dbReference type="InterPro" id="IPR051676">
    <property type="entry name" value="UPF0053_domain"/>
</dbReference>
<dbReference type="PROSITE" id="PS51371">
    <property type="entry name" value="CBS"/>
    <property type="match status" value="2"/>
</dbReference>
<sequence length="415" mass="44467">MIVNIAMLVLALVLVAMCGVFVAAEFAFVTVERNRVERAAESGDAGAEGLRKALKHLSTQLSGAQVGITLTNLVIGFLADRSIAALLKGVLVGLPPAVAEAISLAVALVLLNVLTMVYGELVPKNLAIARPFEVGKVVQGFNRAFTTVMYGPIRALNNLANVVVRLFGMEPQEELRSVRSPEEIASVVRKSAKEGVLDDDTAALVERSILFGTRTASDIMTPRMRMHPVKATDPVTAVIEATRRTGHSRFPVLGEDADEVVGVAHVKHAVAVPVQDRDSRRVASIARRPLQAPASLELDPLLTLLRGEGGMQMAVVVDEYGGTDGVVTMEDLVEEIVGEISDEHDRLSSQGHRLRDGSWSVSGLLRPDEVHSLTGIAIPEGEHYDTIAGLFLVEYGAVPERDATVSVPLPHLLDL</sequence>
<name>A0A9D1KMU9_9ACTN</name>
<dbReference type="Pfam" id="PF03471">
    <property type="entry name" value="CorC_HlyC"/>
    <property type="match status" value="1"/>
</dbReference>
<dbReference type="InterPro" id="IPR002550">
    <property type="entry name" value="CNNM"/>
</dbReference>
<feature type="domain" description="CBS" evidence="11">
    <location>
        <begin position="285"/>
        <end position="343"/>
    </location>
</feature>
<evidence type="ECO:0000256" key="6">
    <source>
        <dbReference type="ARBA" id="ARBA00022989"/>
    </source>
</evidence>
<dbReference type="Gene3D" id="3.30.465.10">
    <property type="match status" value="1"/>
</dbReference>
<comment type="similarity">
    <text evidence="2">Belongs to the UPF0053 family.</text>
</comment>
<keyword evidence="3" id="KW-1003">Cell membrane</keyword>
<dbReference type="InterPro" id="IPR016169">
    <property type="entry name" value="FAD-bd_PCMH_sub2"/>
</dbReference>
<dbReference type="SUPFAM" id="SSF54631">
    <property type="entry name" value="CBS-domain pair"/>
    <property type="match status" value="1"/>
</dbReference>
<dbReference type="InterPro" id="IPR036318">
    <property type="entry name" value="FAD-bd_PCMH-like_sf"/>
</dbReference>
<dbReference type="AlphaFoldDB" id="A0A9D1KMU9"/>
<protein>
    <submittedName>
        <fullName evidence="13">HlyC/CorC family transporter</fullName>
    </submittedName>
</protein>
<gene>
    <name evidence="13" type="ORF">IAA98_06030</name>
</gene>